<keyword evidence="5" id="KW-1185">Reference proteome</keyword>
<dbReference type="Pfam" id="PF03413">
    <property type="entry name" value="PepSY"/>
    <property type="match status" value="2"/>
</dbReference>
<name>A0A4P6F0X5_9MICO</name>
<evidence type="ECO:0000259" key="3">
    <source>
        <dbReference type="Pfam" id="PF03413"/>
    </source>
</evidence>
<keyword evidence="2" id="KW-0732">Signal</keyword>
<dbReference type="PROSITE" id="PS51257">
    <property type="entry name" value="PROKAR_LIPOPROTEIN"/>
    <property type="match status" value="1"/>
</dbReference>
<sequence length="207" mass="21144">MTTRTLARARALATVSAGLLGGVLVLTGCGTDRSDAGAPVSDTPAAETPAPETTDAGGSAEAADADAPITLAAAKAVALASVGEGQVTGYDDEDDHGARWEIEVTRPDGSEVDVYVAADGRVVNTGERQAEQPAQAAPAPAPEPAPSGDVTLDEAKRIAVAHVGGGRVTWHERENDHGARWEIEVTRPDGSEVDVYVAADGRVVRTS</sequence>
<feature type="region of interest" description="Disordered" evidence="1">
    <location>
        <begin position="127"/>
        <end position="149"/>
    </location>
</feature>
<feature type="chain" id="PRO_5038625135" description="PepSY domain-containing protein" evidence="2">
    <location>
        <begin position="22"/>
        <end position="207"/>
    </location>
</feature>
<evidence type="ECO:0000256" key="2">
    <source>
        <dbReference type="SAM" id="SignalP"/>
    </source>
</evidence>
<feature type="compositionally biased region" description="Low complexity" evidence="1">
    <location>
        <begin position="42"/>
        <end position="62"/>
    </location>
</feature>
<feature type="signal peptide" evidence="2">
    <location>
        <begin position="1"/>
        <end position="21"/>
    </location>
</feature>
<dbReference type="EMBL" id="CP035493">
    <property type="protein sequence ID" value="QAY68856.1"/>
    <property type="molecule type" value="Genomic_DNA"/>
</dbReference>
<dbReference type="RefSeq" id="WP_129186258.1">
    <property type="nucleotide sequence ID" value="NZ_CP035493.1"/>
</dbReference>
<dbReference type="Proteomes" id="UP000292118">
    <property type="component" value="Chromosome"/>
</dbReference>
<feature type="region of interest" description="Disordered" evidence="1">
    <location>
        <begin position="34"/>
        <end position="62"/>
    </location>
</feature>
<organism evidence="4 5">
    <name type="scientific">Xylanimonas protaetiae</name>
    <dbReference type="NCBI Taxonomy" id="2509457"/>
    <lineage>
        <taxon>Bacteria</taxon>
        <taxon>Bacillati</taxon>
        <taxon>Actinomycetota</taxon>
        <taxon>Actinomycetes</taxon>
        <taxon>Micrococcales</taxon>
        <taxon>Promicromonosporaceae</taxon>
        <taxon>Xylanimonas</taxon>
    </lineage>
</organism>
<feature type="domain" description="PepSY" evidence="3">
    <location>
        <begin position="150"/>
        <end position="199"/>
    </location>
</feature>
<dbReference type="OrthoDB" id="3747754at2"/>
<evidence type="ECO:0000313" key="4">
    <source>
        <dbReference type="EMBL" id="QAY68856.1"/>
    </source>
</evidence>
<proteinExistence type="predicted"/>
<evidence type="ECO:0000256" key="1">
    <source>
        <dbReference type="SAM" id="MobiDB-lite"/>
    </source>
</evidence>
<evidence type="ECO:0000313" key="5">
    <source>
        <dbReference type="Proteomes" id="UP000292118"/>
    </source>
</evidence>
<accession>A0A4P6F0X5</accession>
<dbReference type="Gene3D" id="3.30.505.20">
    <property type="match status" value="2"/>
</dbReference>
<feature type="domain" description="PepSY" evidence="3">
    <location>
        <begin position="68"/>
        <end position="118"/>
    </location>
</feature>
<dbReference type="KEGG" id="xya:ET471_01330"/>
<gene>
    <name evidence="4" type="ORF">ET471_01330</name>
</gene>
<dbReference type="AlphaFoldDB" id="A0A4P6F0X5"/>
<reference evidence="4 5" key="1">
    <citation type="submission" date="2019-01" db="EMBL/GenBank/DDBJ databases">
        <title>Genome sequencing of strain FW10M-9.</title>
        <authorList>
            <person name="Heo J."/>
            <person name="Kim S.-J."/>
            <person name="Kim J.-S."/>
            <person name="Hong S.-B."/>
            <person name="Kwon S.-W."/>
        </authorList>
    </citation>
    <scope>NUCLEOTIDE SEQUENCE [LARGE SCALE GENOMIC DNA]</scope>
    <source>
        <strain evidence="4 5">FW10M-9</strain>
    </source>
</reference>
<protein>
    <recommendedName>
        <fullName evidence="3">PepSY domain-containing protein</fullName>
    </recommendedName>
</protein>
<dbReference type="InterPro" id="IPR025711">
    <property type="entry name" value="PepSY"/>
</dbReference>